<dbReference type="InterPro" id="IPR045379">
    <property type="entry name" value="Crinkler_N"/>
</dbReference>
<evidence type="ECO:0000259" key="4">
    <source>
        <dbReference type="Pfam" id="PF20147"/>
    </source>
</evidence>
<reference evidence="5 6" key="1">
    <citation type="submission" date="2019-07" db="EMBL/GenBank/DDBJ databases">
        <title>Genomics analysis of Aphanomyces spp. identifies a new class of oomycete effector associated with host adaptation.</title>
        <authorList>
            <person name="Gaulin E."/>
        </authorList>
    </citation>
    <scope>NUCLEOTIDE SEQUENCE [LARGE SCALE GENOMIC DNA]</scope>
    <source>
        <strain evidence="5 6">ATCC 201684</strain>
    </source>
</reference>
<dbReference type="VEuPathDB" id="FungiDB:AeMF1_012573"/>
<feature type="domain" description="Crinkler effector protein N-terminal" evidence="4">
    <location>
        <begin position="3"/>
        <end position="112"/>
    </location>
</feature>
<dbReference type="Pfam" id="PF20147">
    <property type="entry name" value="Crinkler"/>
    <property type="match status" value="1"/>
</dbReference>
<proteinExistence type="predicted"/>
<comment type="subcellular location">
    <subcellularLocation>
        <location evidence="1">Host cell</location>
    </subcellularLocation>
    <subcellularLocation>
        <location evidence="2">Secreted</location>
    </subcellularLocation>
</comment>
<keyword evidence="3" id="KW-0964">Secreted</keyword>
<sequence length="420" mass="47514">MVGLCCVVVREQRCFNVEVAYENNVYFLKQKIKQELVYPGRALDLDLYLALENGKWLIAGAVEEGELTKTIQELTQKGKRLLSEVTIGEYFVGKDGEKKPVIAPGQVHVLVVAPEYDTVGSMGSGKRDLLQLRGGIVEDVIEGVGSLMKKQRTGGTSWQISQLSTTKINQLGYQSELDPCWQLMMSPCYLIIPDSIGLLVFPRAIEYMWKTELNLDVPVGKPQRLLKGKPDLCIIRDKCLLRNEIAMVIELKAGSKEETLSAANFAQTMGYFLVANTLFECEKNRPSPIGLLTNLNDAWCFVWLNPEGKICYAYTNEHNELLDRKTALYYMRKHCNYVNSCIQDQALSMRNVGHVTPRDPHVVFGSIPAGTLEKYSVEYDDNMADVLETDEEIRLYEMAKRLRNTTAFDVPIEFPSFMYS</sequence>
<dbReference type="AlphaFoldDB" id="A0A6G0XKS3"/>
<dbReference type="GO" id="GO:0005576">
    <property type="term" value="C:extracellular region"/>
    <property type="evidence" value="ECO:0007669"/>
    <property type="project" value="UniProtKB-SubCell"/>
</dbReference>
<evidence type="ECO:0000256" key="2">
    <source>
        <dbReference type="ARBA" id="ARBA00004613"/>
    </source>
</evidence>
<gene>
    <name evidence="5" type="ORF">Ae201684_003833</name>
</gene>
<name>A0A6G0XKS3_9STRA</name>
<dbReference type="Proteomes" id="UP000481153">
    <property type="component" value="Unassembled WGS sequence"/>
</dbReference>
<dbReference type="GO" id="GO:0043657">
    <property type="term" value="C:host cell"/>
    <property type="evidence" value="ECO:0007669"/>
    <property type="project" value="UniProtKB-SubCell"/>
</dbReference>
<evidence type="ECO:0000313" key="5">
    <source>
        <dbReference type="EMBL" id="KAF0740951.1"/>
    </source>
</evidence>
<evidence type="ECO:0000256" key="3">
    <source>
        <dbReference type="ARBA" id="ARBA00022525"/>
    </source>
</evidence>
<evidence type="ECO:0000313" key="6">
    <source>
        <dbReference type="Proteomes" id="UP000481153"/>
    </source>
</evidence>
<comment type="caution">
    <text evidence="5">The sequence shown here is derived from an EMBL/GenBank/DDBJ whole genome shotgun (WGS) entry which is preliminary data.</text>
</comment>
<organism evidence="5 6">
    <name type="scientific">Aphanomyces euteiches</name>
    <dbReference type="NCBI Taxonomy" id="100861"/>
    <lineage>
        <taxon>Eukaryota</taxon>
        <taxon>Sar</taxon>
        <taxon>Stramenopiles</taxon>
        <taxon>Oomycota</taxon>
        <taxon>Saprolegniomycetes</taxon>
        <taxon>Saprolegniales</taxon>
        <taxon>Verrucalvaceae</taxon>
        <taxon>Aphanomyces</taxon>
    </lineage>
</organism>
<protein>
    <recommendedName>
        <fullName evidence="4">Crinkler effector protein N-terminal domain-containing protein</fullName>
    </recommendedName>
</protein>
<accession>A0A6G0XKS3</accession>
<dbReference type="EMBL" id="VJMJ01000042">
    <property type="protein sequence ID" value="KAF0740951.1"/>
    <property type="molecule type" value="Genomic_DNA"/>
</dbReference>
<evidence type="ECO:0000256" key="1">
    <source>
        <dbReference type="ARBA" id="ARBA00004340"/>
    </source>
</evidence>
<keyword evidence="6" id="KW-1185">Reference proteome</keyword>